<proteinExistence type="predicted"/>
<accession>A0ABM8NY67</accession>
<evidence type="ECO:0000313" key="3">
    <source>
        <dbReference type="Proteomes" id="UP000656319"/>
    </source>
</evidence>
<dbReference type="RefSeq" id="WP_201698387.1">
    <property type="nucleotide sequence ID" value="NZ_CAJHCQ010000013.1"/>
</dbReference>
<evidence type="ECO:0000313" key="2">
    <source>
        <dbReference type="EMBL" id="CAD6548915.1"/>
    </source>
</evidence>
<organism evidence="2 3">
    <name type="scientific">Paraburkholderia hiiakae</name>
    <dbReference type="NCBI Taxonomy" id="1081782"/>
    <lineage>
        <taxon>Bacteria</taxon>
        <taxon>Pseudomonadati</taxon>
        <taxon>Pseudomonadota</taxon>
        <taxon>Betaproteobacteria</taxon>
        <taxon>Burkholderiales</taxon>
        <taxon>Burkholderiaceae</taxon>
        <taxon>Paraburkholderia</taxon>
    </lineage>
</organism>
<dbReference type="EMBL" id="CAJHCQ010000013">
    <property type="protein sequence ID" value="CAD6548915.1"/>
    <property type="molecule type" value="Genomic_DNA"/>
</dbReference>
<comment type="caution">
    <text evidence="2">The sequence shown here is derived from an EMBL/GenBank/DDBJ whole genome shotgun (WGS) entry which is preliminary data.</text>
</comment>
<keyword evidence="1" id="KW-1133">Transmembrane helix</keyword>
<keyword evidence="1" id="KW-0472">Membrane</keyword>
<name>A0ABM8NY67_9BURK</name>
<dbReference type="Proteomes" id="UP000656319">
    <property type="component" value="Unassembled WGS sequence"/>
</dbReference>
<gene>
    <name evidence="2" type="ORF">LMG27952_04805</name>
</gene>
<reference evidence="2 3" key="1">
    <citation type="submission" date="2020-10" db="EMBL/GenBank/DDBJ databases">
        <authorList>
            <person name="Peeters C."/>
        </authorList>
    </citation>
    <scope>NUCLEOTIDE SEQUENCE [LARGE SCALE GENOMIC DNA]</scope>
    <source>
        <strain evidence="2 3">LMG 27952</strain>
    </source>
</reference>
<protein>
    <submittedName>
        <fullName evidence="2">Uncharacterized protein</fullName>
    </submittedName>
</protein>
<evidence type="ECO:0000256" key="1">
    <source>
        <dbReference type="SAM" id="Phobius"/>
    </source>
</evidence>
<keyword evidence="3" id="KW-1185">Reference proteome</keyword>
<sequence length="109" mass="11219">MLYLINALGGLGRSVTDTARLAFARAGAGSWWVRGRKLALYAAMFALPGGSIAVVAVVWAQRRRARHEPAAAGAVVPATPVNPAAATAAPACAGGQLACRAPKRRRNDA</sequence>
<feature type="transmembrane region" description="Helical" evidence="1">
    <location>
        <begin position="38"/>
        <end position="60"/>
    </location>
</feature>
<keyword evidence="1" id="KW-0812">Transmembrane</keyword>